<evidence type="ECO:0000313" key="1">
    <source>
        <dbReference type="EMBL" id="KIK34673.1"/>
    </source>
</evidence>
<dbReference type="HOGENOM" id="CLU_000288_138_6_1"/>
<organism evidence="1 2">
    <name type="scientific">Suillus luteus UH-Slu-Lm8-n1</name>
    <dbReference type="NCBI Taxonomy" id="930992"/>
    <lineage>
        <taxon>Eukaryota</taxon>
        <taxon>Fungi</taxon>
        <taxon>Dikarya</taxon>
        <taxon>Basidiomycota</taxon>
        <taxon>Agaricomycotina</taxon>
        <taxon>Agaricomycetes</taxon>
        <taxon>Agaricomycetidae</taxon>
        <taxon>Boletales</taxon>
        <taxon>Suillineae</taxon>
        <taxon>Suillaceae</taxon>
        <taxon>Suillus</taxon>
    </lineage>
</organism>
<dbReference type="InParanoid" id="A0A0D0ARR1"/>
<dbReference type="Proteomes" id="UP000054485">
    <property type="component" value="Unassembled WGS sequence"/>
</dbReference>
<feature type="non-terminal residue" evidence="1">
    <location>
        <position position="200"/>
    </location>
</feature>
<proteinExistence type="predicted"/>
<protein>
    <submittedName>
        <fullName evidence="1">Uncharacterized protein</fullName>
    </submittedName>
</protein>
<gene>
    <name evidence="1" type="ORF">CY34DRAFT_37297</name>
</gene>
<feature type="non-terminal residue" evidence="1">
    <location>
        <position position="1"/>
    </location>
</feature>
<dbReference type="AlphaFoldDB" id="A0A0D0ARR1"/>
<evidence type="ECO:0000313" key="2">
    <source>
        <dbReference type="Proteomes" id="UP000054485"/>
    </source>
</evidence>
<keyword evidence="2" id="KW-1185">Reference proteome</keyword>
<reference evidence="2" key="2">
    <citation type="submission" date="2015-01" db="EMBL/GenBank/DDBJ databases">
        <title>Evolutionary Origins and Diversification of the Mycorrhizal Mutualists.</title>
        <authorList>
            <consortium name="DOE Joint Genome Institute"/>
            <consortium name="Mycorrhizal Genomics Consortium"/>
            <person name="Kohler A."/>
            <person name="Kuo A."/>
            <person name="Nagy L.G."/>
            <person name="Floudas D."/>
            <person name="Copeland A."/>
            <person name="Barry K.W."/>
            <person name="Cichocki N."/>
            <person name="Veneault-Fourrey C."/>
            <person name="LaButti K."/>
            <person name="Lindquist E.A."/>
            <person name="Lipzen A."/>
            <person name="Lundell T."/>
            <person name="Morin E."/>
            <person name="Murat C."/>
            <person name="Riley R."/>
            <person name="Ohm R."/>
            <person name="Sun H."/>
            <person name="Tunlid A."/>
            <person name="Henrissat B."/>
            <person name="Grigoriev I.V."/>
            <person name="Hibbett D.S."/>
            <person name="Martin F."/>
        </authorList>
    </citation>
    <scope>NUCLEOTIDE SEQUENCE [LARGE SCALE GENOMIC DNA]</scope>
    <source>
        <strain evidence="2">UH-Slu-Lm8-n1</strain>
    </source>
</reference>
<reference evidence="1 2" key="1">
    <citation type="submission" date="2014-04" db="EMBL/GenBank/DDBJ databases">
        <authorList>
            <consortium name="DOE Joint Genome Institute"/>
            <person name="Kuo A."/>
            <person name="Ruytinx J."/>
            <person name="Rineau F."/>
            <person name="Colpaert J."/>
            <person name="Kohler A."/>
            <person name="Nagy L.G."/>
            <person name="Floudas D."/>
            <person name="Copeland A."/>
            <person name="Barry K.W."/>
            <person name="Cichocki N."/>
            <person name="Veneault-Fourrey C."/>
            <person name="LaButti K."/>
            <person name="Lindquist E.A."/>
            <person name="Lipzen A."/>
            <person name="Lundell T."/>
            <person name="Morin E."/>
            <person name="Murat C."/>
            <person name="Sun H."/>
            <person name="Tunlid A."/>
            <person name="Henrissat B."/>
            <person name="Grigoriev I.V."/>
            <person name="Hibbett D.S."/>
            <person name="Martin F."/>
            <person name="Nordberg H.P."/>
            <person name="Cantor M.N."/>
            <person name="Hua S.X."/>
        </authorList>
    </citation>
    <scope>NUCLEOTIDE SEQUENCE [LARGE SCALE GENOMIC DNA]</scope>
    <source>
        <strain evidence="1 2">UH-Slu-Lm8-n1</strain>
    </source>
</reference>
<name>A0A0D0ARR1_9AGAM</name>
<sequence>LDWVGKKSEFNSCLPADISSYKAPPYIYPSLSTEELNESVSSLRDTGVVQLASKLYSKLDSLHAPRFVHRRLHLFCIAFRVTDIRRKSPQGQDPDSCVTYEVKAGGLRDLLITTKDKLLLARPAQFFLIRPWDHKHGLVDSERALQLIVRLAQPFSAFLLKGELPKEYKRVASDHGIVAQLKDTTMTSIRDMQLRTLEIL</sequence>
<accession>A0A0D0ARR1</accession>
<dbReference type="EMBL" id="KN835719">
    <property type="protein sequence ID" value="KIK34673.1"/>
    <property type="molecule type" value="Genomic_DNA"/>
</dbReference>